<gene>
    <name evidence="2" type="ORF">E2A64_15185</name>
</gene>
<reference evidence="2 3" key="1">
    <citation type="journal article" date="2013" name="Int. J. Syst. Evol. Microbiol.">
        <title>Hoeflea suaedae sp. nov., an endophytic bacterium isolated from the root of the halophyte Suaeda maritima.</title>
        <authorList>
            <person name="Chung E.J."/>
            <person name="Park J.A."/>
            <person name="Pramanik P."/>
            <person name="Bibi F."/>
            <person name="Jeon C.O."/>
            <person name="Chung Y.R."/>
        </authorList>
    </citation>
    <scope>NUCLEOTIDE SEQUENCE [LARGE SCALE GENOMIC DNA]</scope>
    <source>
        <strain evidence="2 3">YC6898</strain>
    </source>
</reference>
<comment type="caution">
    <text evidence="2">The sequence shown here is derived from an EMBL/GenBank/DDBJ whole genome shotgun (WGS) entry which is preliminary data.</text>
</comment>
<evidence type="ECO:0000259" key="1">
    <source>
        <dbReference type="Pfam" id="PF15611"/>
    </source>
</evidence>
<name>A0A4R5PIJ7_9HYPH</name>
<dbReference type="Pfam" id="PF15611">
    <property type="entry name" value="EH_Signature"/>
    <property type="match status" value="1"/>
</dbReference>
<protein>
    <recommendedName>
        <fullName evidence="1">Zorya protein ZorC EH domain-containing protein</fullName>
    </recommendedName>
</protein>
<organism evidence="2 3">
    <name type="scientific">Pseudohoeflea suaedae</name>
    <dbReference type="NCBI Taxonomy" id="877384"/>
    <lineage>
        <taxon>Bacteria</taxon>
        <taxon>Pseudomonadati</taxon>
        <taxon>Pseudomonadota</taxon>
        <taxon>Alphaproteobacteria</taxon>
        <taxon>Hyphomicrobiales</taxon>
        <taxon>Rhizobiaceae</taxon>
        <taxon>Pseudohoeflea</taxon>
    </lineage>
</organism>
<dbReference type="EMBL" id="SMSI01000003">
    <property type="protein sequence ID" value="TDH35057.1"/>
    <property type="molecule type" value="Genomic_DNA"/>
</dbReference>
<proteinExistence type="predicted"/>
<accession>A0A4R5PIJ7</accession>
<evidence type="ECO:0000313" key="3">
    <source>
        <dbReference type="Proteomes" id="UP000295131"/>
    </source>
</evidence>
<dbReference type="Proteomes" id="UP000295131">
    <property type="component" value="Unassembled WGS sequence"/>
</dbReference>
<keyword evidence="3" id="KW-1185">Reference proteome</keyword>
<dbReference type="InterPro" id="IPR028943">
    <property type="entry name" value="ZorC_EH_Signature_dom"/>
</dbReference>
<dbReference type="AlphaFoldDB" id="A0A4R5PIJ7"/>
<sequence>MTGVLRQACQDSSARFSGARAATVLPAQPLTARAAAKIGASEMNIAERVDAVSMNQIAMDLLKLLHSGVSLTSKQLRDAIWCLWGTTPALADHPEAFDAIMNMIRSSTKRNPFRNLAAVYLVQFSPRQPGFVEASSVLQNLAVRWGEPWSGYQQDYNLYDCIEGPRMIAGAALQRNQSATQALQAVGLGALNAQSGFAEAITRELLVGLANGAEPDHESRLKRVQAYALDSHGKPLFNTLDLEIAEALMKPFNTRPPEKSIKDLFLNLILSIFGDPRIRPVRWERFPTIKAMVIAWLTEQSLRQFLDIVSNSMSSEADERMWKYRRAFWEAAHHKGLIRGAWVVFAEEGAKLARRSFGKNSGFATFNNHGSRYVQKTHAVLLLEVGNGIVADWSHSGKVNIWSNAQNRTAPKMYKLSYSSDDVQIRSGSGDMETGDYLVKSHVSPSTYSWQRAVAQRLYLLTNMRLQQTDYLA</sequence>
<feature type="domain" description="Zorya protein ZorC EH" evidence="1">
    <location>
        <begin position="69"/>
        <end position="456"/>
    </location>
</feature>
<evidence type="ECO:0000313" key="2">
    <source>
        <dbReference type="EMBL" id="TDH35057.1"/>
    </source>
</evidence>